<accession>A0ABT0M7Q9</accession>
<evidence type="ECO:0000313" key="2">
    <source>
        <dbReference type="EMBL" id="MCL1630415.1"/>
    </source>
</evidence>
<keyword evidence="3" id="KW-1185">Reference proteome</keyword>
<sequence length="404" mass="46619">MKHVVQHAKGYLKTEILGDDPEKFIRYCVREHIRIWNIVRKNETTLICFIELKNSQTLKEWLKETNCRMRILEKSGIPFFLKKLTRRLGIAAGILFFLFILLLLSNMVWSVRVQGADAQLEEQIRSILKQHHLYEGALDLLIPDAGQLENELSTRLTKVTWIGVSKEGTTYKISVVQKKYPKPKSVSGPRNLVAAKQAVVQRLFVETGQPAVESDQFVKAGQVLVSGMVGDEKSSRFVSAKGTIIGETWYHSDMQIPLKSRYTLYPGQDAHKYRLMVGNVSLPLWGTKKKPFKRYDREELRKPIRFLFWRTPFVYVQENFRKKQVVERRLTARQAMAEAMESSEKKLLDSLPKGSKIISSTIDYKKVVRDSLYIRTHQVVNENIAVPKPINVKKETGKQNSKKQ</sequence>
<dbReference type="Proteomes" id="UP001203004">
    <property type="component" value="Unassembled WGS sequence"/>
</dbReference>
<proteinExistence type="predicted"/>
<protein>
    <submittedName>
        <fullName evidence="2">Sporulation protein YqfD</fullName>
    </submittedName>
</protein>
<keyword evidence="1" id="KW-0812">Transmembrane</keyword>
<dbReference type="RefSeq" id="WP_249094632.1">
    <property type="nucleotide sequence ID" value="NZ_JAMAST010000001.1"/>
</dbReference>
<organism evidence="2 3">
    <name type="scientific">Sporolactobacillus mangiferae</name>
    <dbReference type="NCBI Taxonomy" id="2940498"/>
    <lineage>
        <taxon>Bacteria</taxon>
        <taxon>Bacillati</taxon>
        <taxon>Bacillota</taxon>
        <taxon>Bacilli</taxon>
        <taxon>Bacillales</taxon>
        <taxon>Sporolactobacillaceae</taxon>
        <taxon>Sporolactobacillus</taxon>
    </lineage>
</organism>
<dbReference type="NCBIfam" id="TIGR02876">
    <property type="entry name" value="spore_yqfD"/>
    <property type="match status" value="1"/>
</dbReference>
<feature type="transmembrane region" description="Helical" evidence="1">
    <location>
        <begin position="88"/>
        <end position="109"/>
    </location>
</feature>
<name>A0ABT0M7Q9_9BACL</name>
<keyword evidence="1" id="KW-1133">Transmembrane helix</keyword>
<dbReference type="InterPro" id="IPR010690">
    <property type="entry name" value="YqfD"/>
</dbReference>
<evidence type="ECO:0000256" key="1">
    <source>
        <dbReference type="SAM" id="Phobius"/>
    </source>
</evidence>
<comment type="caution">
    <text evidence="2">The sequence shown here is derived from an EMBL/GenBank/DDBJ whole genome shotgun (WGS) entry which is preliminary data.</text>
</comment>
<evidence type="ECO:0000313" key="3">
    <source>
        <dbReference type="Proteomes" id="UP001203004"/>
    </source>
</evidence>
<dbReference type="PIRSF" id="PIRSF029895">
    <property type="entry name" value="SpoIV"/>
    <property type="match status" value="1"/>
</dbReference>
<reference evidence="2 3" key="1">
    <citation type="submission" date="2022-05" db="EMBL/GenBank/DDBJ databases">
        <title>Sporolactobacillus sp nov CPB3-1, isolated from tree bark (Mangifera indica L.).</title>
        <authorList>
            <person name="Phuengjayaem S."/>
            <person name="Tanasupawat S."/>
        </authorList>
    </citation>
    <scope>NUCLEOTIDE SEQUENCE [LARGE SCALE GENOMIC DNA]</scope>
    <source>
        <strain evidence="2 3">CPB3-1</strain>
    </source>
</reference>
<gene>
    <name evidence="2" type="primary">yqfD</name>
    <name evidence="2" type="ORF">M3N64_00415</name>
</gene>
<keyword evidence="1" id="KW-0472">Membrane</keyword>
<dbReference type="Pfam" id="PF06898">
    <property type="entry name" value="YqfD"/>
    <property type="match status" value="1"/>
</dbReference>
<dbReference type="EMBL" id="JAMAST010000001">
    <property type="protein sequence ID" value="MCL1630415.1"/>
    <property type="molecule type" value="Genomic_DNA"/>
</dbReference>